<comment type="similarity">
    <text evidence="1">Belongs to the peptidase S10 family.</text>
</comment>
<reference evidence="2" key="1">
    <citation type="submission" date="2022-06" db="EMBL/GenBank/DDBJ databases">
        <title>Uncovering the hologenomic basis of an extraordinary plant invasion.</title>
        <authorList>
            <person name="Bieker V.C."/>
            <person name="Martin M.D."/>
            <person name="Gilbert T."/>
            <person name="Hodgins K."/>
            <person name="Battlay P."/>
            <person name="Petersen B."/>
            <person name="Wilson J."/>
        </authorList>
    </citation>
    <scope>NUCLEOTIDE SEQUENCE</scope>
    <source>
        <strain evidence="2">AA19_3_7</strain>
        <tissue evidence="2">Leaf</tissue>
    </source>
</reference>
<dbReference type="GO" id="GO:0004185">
    <property type="term" value="F:serine-type carboxypeptidase activity"/>
    <property type="evidence" value="ECO:0007669"/>
    <property type="project" value="InterPro"/>
</dbReference>
<comment type="caution">
    <text evidence="2">The sequence shown here is derived from an EMBL/GenBank/DDBJ whole genome shotgun (WGS) entry which is preliminary data.</text>
</comment>
<dbReference type="InterPro" id="IPR001563">
    <property type="entry name" value="Peptidase_S10"/>
</dbReference>
<dbReference type="EMBL" id="JAMZMK010009207">
    <property type="protein sequence ID" value="KAI7736719.1"/>
    <property type="molecule type" value="Genomic_DNA"/>
</dbReference>
<accession>A0AAD5GCS7</accession>
<organism evidence="2 3">
    <name type="scientific">Ambrosia artemisiifolia</name>
    <name type="common">Common ragweed</name>
    <dbReference type="NCBI Taxonomy" id="4212"/>
    <lineage>
        <taxon>Eukaryota</taxon>
        <taxon>Viridiplantae</taxon>
        <taxon>Streptophyta</taxon>
        <taxon>Embryophyta</taxon>
        <taxon>Tracheophyta</taxon>
        <taxon>Spermatophyta</taxon>
        <taxon>Magnoliopsida</taxon>
        <taxon>eudicotyledons</taxon>
        <taxon>Gunneridae</taxon>
        <taxon>Pentapetalae</taxon>
        <taxon>asterids</taxon>
        <taxon>campanulids</taxon>
        <taxon>Asterales</taxon>
        <taxon>Asteraceae</taxon>
        <taxon>Asteroideae</taxon>
        <taxon>Heliantheae alliance</taxon>
        <taxon>Heliantheae</taxon>
        <taxon>Ambrosia</taxon>
    </lineage>
</organism>
<dbReference type="Proteomes" id="UP001206925">
    <property type="component" value="Unassembled WGS sequence"/>
</dbReference>
<evidence type="ECO:0000313" key="3">
    <source>
        <dbReference type="Proteomes" id="UP001206925"/>
    </source>
</evidence>
<gene>
    <name evidence="2" type="ORF">M8C21_001967</name>
</gene>
<proteinExistence type="inferred from homology"/>
<keyword evidence="3" id="KW-1185">Reference proteome</keyword>
<dbReference type="GO" id="GO:0006508">
    <property type="term" value="P:proteolysis"/>
    <property type="evidence" value="ECO:0007669"/>
    <property type="project" value="InterPro"/>
</dbReference>
<name>A0AAD5GCS7_AMBAR</name>
<evidence type="ECO:0000313" key="2">
    <source>
        <dbReference type="EMBL" id="KAI7736719.1"/>
    </source>
</evidence>
<dbReference type="Gene3D" id="3.40.50.1820">
    <property type="entry name" value="alpha/beta hydrolase"/>
    <property type="match status" value="1"/>
</dbReference>
<dbReference type="InterPro" id="IPR029058">
    <property type="entry name" value="AB_hydrolase_fold"/>
</dbReference>
<feature type="non-terminal residue" evidence="2">
    <location>
        <position position="87"/>
    </location>
</feature>
<dbReference type="SUPFAM" id="SSF53474">
    <property type="entry name" value="alpha/beta-Hydrolases"/>
    <property type="match status" value="1"/>
</dbReference>
<protein>
    <submittedName>
        <fullName evidence="2">Uncharacterized protein</fullName>
    </submittedName>
</protein>
<dbReference type="AlphaFoldDB" id="A0AAD5GCS7"/>
<dbReference type="Pfam" id="PF00450">
    <property type="entry name" value="Peptidase_S10"/>
    <property type="match status" value="1"/>
</dbReference>
<evidence type="ECO:0000256" key="1">
    <source>
        <dbReference type="ARBA" id="ARBA00009431"/>
    </source>
</evidence>
<sequence>WFESYIGVGENEEVQLFYYFAESQRNPKEDPIILNMPGGPGYSGLYSFAYGREGPLSFDDHNGHDNITFTLNPNSWTKVFSWPAILH</sequence>